<reference evidence="2" key="1">
    <citation type="journal article" date="2014" name="Front. Microbiol.">
        <title>High frequency of phylogenetically diverse reductive dehalogenase-homologous genes in deep subseafloor sedimentary metagenomes.</title>
        <authorList>
            <person name="Kawai M."/>
            <person name="Futagami T."/>
            <person name="Toyoda A."/>
            <person name="Takaki Y."/>
            <person name="Nishi S."/>
            <person name="Hori S."/>
            <person name="Arai W."/>
            <person name="Tsubouchi T."/>
            <person name="Morono Y."/>
            <person name="Uchiyama I."/>
            <person name="Ito T."/>
            <person name="Fujiyama A."/>
            <person name="Inagaki F."/>
            <person name="Takami H."/>
        </authorList>
    </citation>
    <scope>NUCLEOTIDE SEQUENCE</scope>
    <source>
        <strain evidence="2">Expedition CK06-06</strain>
    </source>
</reference>
<accession>X1I7T1</accession>
<feature type="transmembrane region" description="Helical" evidence="1">
    <location>
        <begin position="56"/>
        <end position="75"/>
    </location>
</feature>
<keyword evidence="1" id="KW-0812">Transmembrane</keyword>
<organism evidence="2">
    <name type="scientific">marine sediment metagenome</name>
    <dbReference type="NCBI Taxonomy" id="412755"/>
    <lineage>
        <taxon>unclassified sequences</taxon>
        <taxon>metagenomes</taxon>
        <taxon>ecological metagenomes</taxon>
    </lineage>
</organism>
<feature type="transmembrane region" description="Helical" evidence="1">
    <location>
        <begin position="223"/>
        <end position="241"/>
    </location>
</feature>
<feature type="transmembrane region" description="Helical" evidence="1">
    <location>
        <begin position="192"/>
        <end position="211"/>
    </location>
</feature>
<comment type="caution">
    <text evidence="2">The sequence shown here is derived from an EMBL/GenBank/DDBJ whole genome shotgun (WGS) entry which is preliminary data.</text>
</comment>
<feature type="non-terminal residue" evidence="2">
    <location>
        <position position="242"/>
    </location>
</feature>
<dbReference type="AlphaFoldDB" id="X1I7T1"/>
<feature type="transmembrane region" description="Helical" evidence="1">
    <location>
        <begin position="87"/>
        <end position="108"/>
    </location>
</feature>
<gene>
    <name evidence="2" type="ORF">S03H2_60665</name>
</gene>
<proteinExistence type="predicted"/>
<feature type="transmembrane region" description="Helical" evidence="1">
    <location>
        <begin position="149"/>
        <end position="171"/>
    </location>
</feature>
<dbReference type="EMBL" id="BARU01039111">
    <property type="protein sequence ID" value="GAH77767.1"/>
    <property type="molecule type" value="Genomic_DNA"/>
</dbReference>
<keyword evidence="1" id="KW-1133">Transmembrane helix</keyword>
<feature type="non-terminal residue" evidence="2">
    <location>
        <position position="1"/>
    </location>
</feature>
<protein>
    <submittedName>
        <fullName evidence="2">Uncharacterized protein</fullName>
    </submittedName>
</protein>
<evidence type="ECO:0000313" key="2">
    <source>
        <dbReference type="EMBL" id="GAH77767.1"/>
    </source>
</evidence>
<name>X1I7T1_9ZZZZ</name>
<sequence>DGLYNGLIGSGDGIGFPWGTNADGSLMWQPDVRTAGFGAVLIGIFVNPLASPWEPILPYLAISFIGSIIGIAISQPKKALFKGFTKTVLLTGLVMFIAGAVGTVFELVNVMDNTSFDEAINFYQLISGHRFWSSDAPYAFAPFLSPFAWLWQLLFTNGFSIMLIMIVMYLVEFRGRSSQFAKRTKYIRRYGVIAFSNYNNQWLYWIPPLFIPLIFGQASYTRTLWGGTILSILTTIILYTIV</sequence>
<evidence type="ECO:0000256" key="1">
    <source>
        <dbReference type="SAM" id="Phobius"/>
    </source>
</evidence>
<keyword evidence="1" id="KW-0472">Membrane</keyword>